<proteinExistence type="predicted"/>
<feature type="transmembrane region" description="Helical" evidence="1">
    <location>
        <begin position="28"/>
        <end position="54"/>
    </location>
</feature>
<sequence length="273" mass="30661">MAWDPLAPLELYLQRFCKRSRLFTTKNWQYGCLLSGMLSFMLAFLNLVAADFLPPLSPTRDAEFVHNFYHSNKAGMHATVPMLLISGGLYIPYSALISRQLRRIPNLDPMIPDLQFGAAVAGIACSFMTPALFCGMTVFRDYSPELTLLISDQLWLSLFEPWTTFWVQGWAIAWAIFSDDSPNPIFPKIAGLVNFAVPFAYFSFVGIHIVYSGPYAWNGALTFWFPAVAFGLQVGMDCYYMFWNIWNMADEPVSPSSTSTIGSEQKEASVAEA</sequence>
<evidence type="ECO:0000313" key="3">
    <source>
        <dbReference type="Proteomes" id="UP001337655"/>
    </source>
</evidence>
<accession>A0AAV9P4N5</accession>
<keyword evidence="3" id="KW-1185">Reference proteome</keyword>
<feature type="transmembrane region" description="Helical" evidence="1">
    <location>
        <begin position="74"/>
        <end position="93"/>
    </location>
</feature>
<reference evidence="2 3" key="1">
    <citation type="submission" date="2023-08" db="EMBL/GenBank/DDBJ databases">
        <title>Black Yeasts Isolated from many extreme environments.</title>
        <authorList>
            <person name="Coleine C."/>
            <person name="Stajich J.E."/>
            <person name="Selbmann L."/>
        </authorList>
    </citation>
    <scope>NUCLEOTIDE SEQUENCE [LARGE SCALE GENOMIC DNA]</scope>
    <source>
        <strain evidence="2 3">CCFEE 5935</strain>
    </source>
</reference>
<dbReference type="GeneID" id="89929627"/>
<name>A0AAV9P4N5_9PEZI</name>
<feature type="transmembrane region" description="Helical" evidence="1">
    <location>
        <begin position="159"/>
        <end position="177"/>
    </location>
</feature>
<dbReference type="AlphaFoldDB" id="A0AAV9P4N5"/>
<keyword evidence="1" id="KW-0472">Membrane</keyword>
<gene>
    <name evidence="2" type="ORF">LTR77_008294</name>
</gene>
<comment type="caution">
    <text evidence="2">The sequence shown here is derived from an EMBL/GenBank/DDBJ whole genome shotgun (WGS) entry which is preliminary data.</text>
</comment>
<dbReference type="Proteomes" id="UP001337655">
    <property type="component" value="Unassembled WGS sequence"/>
</dbReference>
<dbReference type="EMBL" id="JAVRRT010000014">
    <property type="protein sequence ID" value="KAK5166033.1"/>
    <property type="molecule type" value="Genomic_DNA"/>
</dbReference>
<protein>
    <submittedName>
        <fullName evidence="2">Uncharacterized protein</fullName>
    </submittedName>
</protein>
<evidence type="ECO:0000256" key="1">
    <source>
        <dbReference type="SAM" id="Phobius"/>
    </source>
</evidence>
<keyword evidence="1" id="KW-1133">Transmembrane helix</keyword>
<feature type="transmembrane region" description="Helical" evidence="1">
    <location>
        <begin position="114"/>
        <end position="139"/>
    </location>
</feature>
<organism evidence="2 3">
    <name type="scientific">Saxophila tyrrhenica</name>
    <dbReference type="NCBI Taxonomy" id="1690608"/>
    <lineage>
        <taxon>Eukaryota</taxon>
        <taxon>Fungi</taxon>
        <taxon>Dikarya</taxon>
        <taxon>Ascomycota</taxon>
        <taxon>Pezizomycotina</taxon>
        <taxon>Dothideomycetes</taxon>
        <taxon>Dothideomycetidae</taxon>
        <taxon>Mycosphaerellales</taxon>
        <taxon>Extremaceae</taxon>
        <taxon>Saxophila</taxon>
    </lineage>
</organism>
<evidence type="ECO:0000313" key="2">
    <source>
        <dbReference type="EMBL" id="KAK5166033.1"/>
    </source>
</evidence>
<dbReference type="RefSeq" id="XP_064655986.1">
    <property type="nucleotide sequence ID" value="XM_064805526.1"/>
</dbReference>
<feature type="transmembrane region" description="Helical" evidence="1">
    <location>
        <begin position="223"/>
        <end position="242"/>
    </location>
</feature>
<keyword evidence="1" id="KW-0812">Transmembrane</keyword>
<feature type="transmembrane region" description="Helical" evidence="1">
    <location>
        <begin position="189"/>
        <end position="211"/>
    </location>
</feature>